<evidence type="ECO:0008006" key="4">
    <source>
        <dbReference type="Google" id="ProtNLM"/>
    </source>
</evidence>
<organism evidence="2 3">
    <name type="scientific">Orchesella dallaii</name>
    <dbReference type="NCBI Taxonomy" id="48710"/>
    <lineage>
        <taxon>Eukaryota</taxon>
        <taxon>Metazoa</taxon>
        <taxon>Ecdysozoa</taxon>
        <taxon>Arthropoda</taxon>
        <taxon>Hexapoda</taxon>
        <taxon>Collembola</taxon>
        <taxon>Entomobryomorpha</taxon>
        <taxon>Entomobryoidea</taxon>
        <taxon>Orchesellidae</taxon>
        <taxon>Orchesellinae</taxon>
        <taxon>Orchesella</taxon>
    </lineage>
</organism>
<dbReference type="SUPFAM" id="SSF52047">
    <property type="entry name" value="RNI-like"/>
    <property type="match status" value="1"/>
</dbReference>
<evidence type="ECO:0000313" key="3">
    <source>
        <dbReference type="Proteomes" id="UP001642540"/>
    </source>
</evidence>
<accession>A0ABP1RZY6</accession>
<dbReference type="Gene3D" id="3.80.10.10">
    <property type="entry name" value="Ribonuclease Inhibitor"/>
    <property type="match status" value="1"/>
</dbReference>
<proteinExistence type="predicted"/>
<gene>
    <name evidence="2" type="ORF">ODALV1_LOCUS28203</name>
</gene>
<keyword evidence="3" id="KW-1185">Reference proteome</keyword>
<name>A0ABP1RZY6_9HEXA</name>
<feature type="compositionally biased region" description="Polar residues" evidence="1">
    <location>
        <begin position="1"/>
        <end position="16"/>
    </location>
</feature>
<evidence type="ECO:0000313" key="2">
    <source>
        <dbReference type="EMBL" id="CAL8140236.1"/>
    </source>
</evidence>
<comment type="caution">
    <text evidence="2">The sequence shown here is derived from an EMBL/GenBank/DDBJ whole genome shotgun (WGS) entry which is preliminary data.</text>
</comment>
<sequence>METSTMERAGTSNSFKTDPALDQQLNNNKNPLLNPVVLKNLFGLIPFKLEEFKKFRLVSREWNDCAVHFVHQNTWLKLNGNAEGIFHNYKGIRRHVSLLYSITSCLRESHELISLRKVMIRFKKYLISNQVIGRIDARGLINFWEKFGPRMTHLEISDSTMHAQDLPRIMFELTPNLQVFIFNKTDFFGSRRPISSIAPNNLVWNERFRLQESSINKNLTQLTILNVDIENNEFSINWVDLICHFPNIKKLTLGFGSVSNHLVLHSLEEFLQAVILVRQNCGQHYLAKLMHLDIIEIPQTLFYQRLPREILHLLRQLAFPLSVLALDIGSNLNEVERLDLKNTVELHSSSLQNLTLHRGYWQHAYSFSFRLPHLTQLMLIGYNPENLHFLIDLPMLKTFVLLDSDSSIGVLNMKKDWLAAYSGIKFRRENERYLVPRFLEKTNFSRNFSEVILPNLQTLVFGPQLVDWTHMKCLAKLMPNIKTLQLGMGNHGFTKVCRHWSQIEHIHVEPMDIDEDGIFGVRDGEQYRLPNITDLKYLKTISLGYSSQQLRRLSLNLTADDGAAAGLLPNLEAALHGRNVEVYRQPPAVATSSAEGDDSD</sequence>
<dbReference type="InterPro" id="IPR032675">
    <property type="entry name" value="LRR_dom_sf"/>
</dbReference>
<dbReference type="Proteomes" id="UP001642540">
    <property type="component" value="Unassembled WGS sequence"/>
</dbReference>
<evidence type="ECO:0000256" key="1">
    <source>
        <dbReference type="SAM" id="MobiDB-lite"/>
    </source>
</evidence>
<dbReference type="EMBL" id="CAXLJM020000135">
    <property type="protein sequence ID" value="CAL8140236.1"/>
    <property type="molecule type" value="Genomic_DNA"/>
</dbReference>
<feature type="region of interest" description="Disordered" evidence="1">
    <location>
        <begin position="1"/>
        <end position="21"/>
    </location>
</feature>
<reference evidence="2 3" key="1">
    <citation type="submission" date="2024-08" db="EMBL/GenBank/DDBJ databases">
        <authorList>
            <person name="Cucini C."/>
            <person name="Frati F."/>
        </authorList>
    </citation>
    <scope>NUCLEOTIDE SEQUENCE [LARGE SCALE GENOMIC DNA]</scope>
</reference>
<protein>
    <recommendedName>
        <fullName evidence="4">F-box domain-containing protein</fullName>
    </recommendedName>
</protein>